<gene>
    <name evidence="1" type="ORF">ABIE13_001856</name>
</gene>
<organism evidence="1 2">
    <name type="scientific">Ottowia thiooxydans</name>
    <dbReference type="NCBI Taxonomy" id="219182"/>
    <lineage>
        <taxon>Bacteria</taxon>
        <taxon>Pseudomonadati</taxon>
        <taxon>Pseudomonadota</taxon>
        <taxon>Betaproteobacteria</taxon>
        <taxon>Burkholderiales</taxon>
        <taxon>Comamonadaceae</taxon>
        <taxon>Ottowia</taxon>
    </lineage>
</organism>
<name>A0ABV2Q811_9BURK</name>
<reference evidence="1 2" key="1">
    <citation type="submission" date="2024-06" db="EMBL/GenBank/DDBJ databases">
        <title>Sorghum-associated microbial communities from plants grown in Nebraska, USA.</title>
        <authorList>
            <person name="Schachtman D."/>
        </authorList>
    </citation>
    <scope>NUCLEOTIDE SEQUENCE [LARGE SCALE GENOMIC DNA]</scope>
    <source>
        <strain evidence="1 2">2709</strain>
    </source>
</reference>
<sequence>MNGLFKPKSVSAKYGLSSLNTQALIEQLEDIIQALLEILPQKEPWQRILIRQLNQADCDIKDLRSMVFKPKKKEEFNRLSHLLHEHISESSMQVEESCADKTSKSAMRFAKALSADICHKD</sequence>
<proteinExistence type="predicted"/>
<dbReference type="Proteomes" id="UP001549320">
    <property type="component" value="Unassembled WGS sequence"/>
</dbReference>
<keyword evidence="2" id="KW-1185">Reference proteome</keyword>
<dbReference type="EMBL" id="JBEPSH010000003">
    <property type="protein sequence ID" value="MET4576747.1"/>
    <property type="molecule type" value="Genomic_DNA"/>
</dbReference>
<comment type="caution">
    <text evidence="1">The sequence shown here is derived from an EMBL/GenBank/DDBJ whole genome shotgun (WGS) entry which is preliminary data.</text>
</comment>
<accession>A0ABV2Q811</accession>
<evidence type="ECO:0000313" key="1">
    <source>
        <dbReference type="EMBL" id="MET4576747.1"/>
    </source>
</evidence>
<evidence type="ECO:0000313" key="2">
    <source>
        <dbReference type="Proteomes" id="UP001549320"/>
    </source>
</evidence>
<dbReference type="RefSeq" id="WP_354442810.1">
    <property type="nucleotide sequence ID" value="NZ_JBEPSH010000003.1"/>
</dbReference>
<protein>
    <submittedName>
        <fullName evidence="1">Uncharacterized protein</fullName>
    </submittedName>
</protein>